<gene>
    <name evidence="2" type="ORF">F7725_000230</name>
</gene>
<organism evidence="2 3">
    <name type="scientific">Dissostichus mawsoni</name>
    <name type="common">Antarctic cod</name>
    <dbReference type="NCBI Taxonomy" id="36200"/>
    <lineage>
        <taxon>Eukaryota</taxon>
        <taxon>Metazoa</taxon>
        <taxon>Chordata</taxon>
        <taxon>Craniata</taxon>
        <taxon>Vertebrata</taxon>
        <taxon>Euteleostomi</taxon>
        <taxon>Actinopterygii</taxon>
        <taxon>Neopterygii</taxon>
        <taxon>Teleostei</taxon>
        <taxon>Neoteleostei</taxon>
        <taxon>Acanthomorphata</taxon>
        <taxon>Eupercaria</taxon>
        <taxon>Perciformes</taxon>
        <taxon>Notothenioidei</taxon>
        <taxon>Nototheniidae</taxon>
        <taxon>Dissostichus</taxon>
    </lineage>
</organism>
<evidence type="ECO:0000256" key="1">
    <source>
        <dbReference type="SAM" id="MobiDB-lite"/>
    </source>
</evidence>
<feature type="region of interest" description="Disordered" evidence="1">
    <location>
        <begin position="1"/>
        <end position="81"/>
    </location>
</feature>
<feature type="compositionally biased region" description="Polar residues" evidence="1">
    <location>
        <begin position="118"/>
        <end position="132"/>
    </location>
</feature>
<comment type="caution">
    <text evidence="2">The sequence shown here is derived from an EMBL/GenBank/DDBJ whole genome shotgun (WGS) entry which is preliminary data.</text>
</comment>
<feature type="compositionally biased region" description="Basic residues" evidence="1">
    <location>
        <begin position="62"/>
        <end position="73"/>
    </location>
</feature>
<evidence type="ECO:0000313" key="3">
    <source>
        <dbReference type="Proteomes" id="UP000518266"/>
    </source>
</evidence>
<evidence type="ECO:0000313" key="2">
    <source>
        <dbReference type="EMBL" id="KAF3859975.1"/>
    </source>
</evidence>
<reference evidence="2 3" key="1">
    <citation type="submission" date="2020-03" db="EMBL/GenBank/DDBJ databases">
        <title>Dissostichus mawsoni Genome sequencing and assembly.</title>
        <authorList>
            <person name="Park H."/>
        </authorList>
    </citation>
    <scope>NUCLEOTIDE SEQUENCE [LARGE SCALE GENOMIC DNA]</scope>
    <source>
        <strain evidence="2">DM0001</strain>
        <tissue evidence="2">Muscle</tissue>
    </source>
</reference>
<dbReference type="AlphaFoldDB" id="A0A7J5ZDS9"/>
<sequence>MRSRADGCRHSSRTSTHTIGGLRVRPRAGGRAAEIHTPPACFRGGRIASSPSENCGGNSRTTGHHRTGFRRGRLASSTGGSLWSRADGCWPSSRTNIHTIGGLGARTRAKSTAAENHASPTRPASKTASSAGGSLWARAGGCWPSIWTNIHTIGGLRTAPMASSLAQRSIKHQLL</sequence>
<proteinExistence type="predicted"/>
<feature type="compositionally biased region" description="Polar residues" evidence="1">
    <location>
        <begin position="49"/>
        <end position="59"/>
    </location>
</feature>
<dbReference type="EMBL" id="JAAKFY010000002">
    <property type="protein sequence ID" value="KAF3859975.1"/>
    <property type="molecule type" value="Genomic_DNA"/>
</dbReference>
<accession>A0A7J5ZDS9</accession>
<protein>
    <submittedName>
        <fullName evidence="2">Uncharacterized protein</fullName>
    </submittedName>
</protein>
<keyword evidence="3" id="KW-1185">Reference proteome</keyword>
<dbReference type="Proteomes" id="UP000518266">
    <property type="component" value="Unassembled WGS sequence"/>
</dbReference>
<name>A0A7J5ZDS9_DISMA</name>
<feature type="region of interest" description="Disordered" evidence="1">
    <location>
        <begin position="104"/>
        <end position="132"/>
    </location>
</feature>